<comment type="caution">
    <text evidence="2">The sequence shown here is derived from an EMBL/GenBank/DDBJ whole genome shotgun (WGS) entry which is preliminary data.</text>
</comment>
<proteinExistence type="predicted"/>
<accession>A0A8S0U554</accession>
<keyword evidence="3" id="KW-1185">Reference proteome</keyword>
<sequence>MMTTIFGSISGCSACKGFSSASFGDDFLYEHARTIKATAMIPNMRPKPPNRYGIGDFHVWILAPALAVTVAVVLCVGLIDLLFSLVAISAGKVFSEEGYSLPAQLLRSGTKDPLSSPRFSSGLPHHVAKGTFSLFHDPSRVTGSLSTSPLDLCRFRLLLPSKEIR</sequence>
<keyword evidence="1" id="KW-0812">Transmembrane</keyword>
<dbReference type="AlphaFoldDB" id="A0A8S0U554"/>
<protein>
    <submittedName>
        <fullName evidence="2">Uncharacterized protein</fullName>
    </submittedName>
</protein>
<feature type="transmembrane region" description="Helical" evidence="1">
    <location>
        <begin position="57"/>
        <end position="83"/>
    </location>
</feature>
<dbReference type="Gramene" id="OE9A033112T1">
    <property type="protein sequence ID" value="OE9A033112C1"/>
    <property type="gene ID" value="OE9A033112"/>
</dbReference>
<evidence type="ECO:0000256" key="1">
    <source>
        <dbReference type="SAM" id="Phobius"/>
    </source>
</evidence>
<reference evidence="2 3" key="1">
    <citation type="submission" date="2019-12" db="EMBL/GenBank/DDBJ databases">
        <authorList>
            <person name="Alioto T."/>
            <person name="Alioto T."/>
            <person name="Gomez Garrido J."/>
        </authorList>
    </citation>
    <scope>NUCLEOTIDE SEQUENCE [LARGE SCALE GENOMIC DNA]</scope>
</reference>
<keyword evidence="1" id="KW-0472">Membrane</keyword>
<gene>
    <name evidence="2" type="ORF">OLEA9_A033112</name>
</gene>
<dbReference type="Proteomes" id="UP000594638">
    <property type="component" value="Unassembled WGS sequence"/>
</dbReference>
<evidence type="ECO:0000313" key="3">
    <source>
        <dbReference type="Proteomes" id="UP000594638"/>
    </source>
</evidence>
<evidence type="ECO:0000313" key="2">
    <source>
        <dbReference type="EMBL" id="CAA3013632.1"/>
    </source>
</evidence>
<keyword evidence="1" id="KW-1133">Transmembrane helix</keyword>
<name>A0A8S0U554_OLEEU</name>
<dbReference type="EMBL" id="CACTIH010007445">
    <property type="protein sequence ID" value="CAA3013632.1"/>
    <property type="molecule type" value="Genomic_DNA"/>
</dbReference>
<organism evidence="2 3">
    <name type="scientific">Olea europaea subsp. europaea</name>
    <dbReference type="NCBI Taxonomy" id="158383"/>
    <lineage>
        <taxon>Eukaryota</taxon>
        <taxon>Viridiplantae</taxon>
        <taxon>Streptophyta</taxon>
        <taxon>Embryophyta</taxon>
        <taxon>Tracheophyta</taxon>
        <taxon>Spermatophyta</taxon>
        <taxon>Magnoliopsida</taxon>
        <taxon>eudicotyledons</taxon>
        <taxon>Gunneridae</taxon>
        <taxon>Pentapetalae</taxon>
        <taxon>asterids</taxon>
        <taxon>lamiids</taxon>
        <taxon>Lamiales</taxon>
        <taxon>Oleaceae</taxon>
        <taxon>Oleeae</taxon>
        <taxon>Olea</taxon>
    </lineage>
</organism>